<reference evidence="3" key="1">
    <citation type="submission" date="2016-10" db="EMBL/GenBank/DDBJ databases">
        <authorList>
            <person name="Varghese N."/>
            <person name="Submissions S."/>
        </authorList>
    </citation>
    <scope>NUCLEOTIDE SEQUENCE [LARGE SCALE GENOMIC DNA]</scope>
    <source>
        <strain evidence="3">DSM 17038</strain>
    </source>
</reference>
<feature type="transmembrane region" description="Helical" evidence="1">
    <location>
        <begin position="47"/>
        <end position="67"/>
    </location>
</feature>
<protein>
    <submittedName>
        <fullName evidence="2">Uncharacterized protein</fullName>
    </submittedName>
</protein>
<keyword evidence="3" id="KW-1185">Reference proteome</keyword>
<keyword evidence="1" id="KW-1133">Transmembrane helix</keyword>
<dbReference type="RefSeq" id="WP_092469192.1">
    <property type="nucleotide sequence ID" value="NZ_FOOX01000002.1"/>
</dbReference>
<accession>A0A1I2PTM5</accession>
<dbReference type="AlphaFoldDB" id="A0A1I2PTM5"/>
<organism evidence="2 3">
    <name type="scientific">Desulfotruncus arcticus DSM 17038</name>
    <dbReference type="NCBI Taxonomy" id="1121424"/>
    <lineage>
        <taxon>Bacteria</taxon>
        <taxon>Bacillati</taxon>
        <taxon>Bacillota</taxon>
        <taxon>Clostridia</taxon>
        <taxon>Eubacteriales</taxon>
        <taxon>Desulfallaceae</taxon>
        <taxon>Desulfotruncus</taxon>
    </lineage>
</organism>
<gene>
    <name evidence="2" type="ORF">SAMN05660649_00959</name>
</gene>
<sequence>MVTNVQKDIKIINENGILANCGGVTDSKEYSWGWRVWLDSCDTNGRIAQLSAGAALSTIAAALAALVSIPASVAFGIAAGFMAFGAATLAYYNRTGCGIVTDYDPAGEVITIKSQQC</sequence>
<evidence type="ECO:0000313" key="2">
    <source>
        <dbReference type="EMBL" id="SFG16761.1"/>
    </source>
</evidence>
<feature type="transmembrane region" description="Helical" evidence="1">
    <location>
        <begin position="73"/>
        <end position="92"/>
    </location>
</feature>
<proteinExistence type="predicted"/>
<dbReference type="EMBL" id="FOOX01000002">
    <property type="protein sequence ID" value="SFG16761.1"/>
    <property type="molecule type" value="Genomic_DNA"/>
</dbReference>
<evidence type="ECO:0000256" key="1">
    <source>
        <dbReference type="SAM" id="Phobius"/>
    </source>
</evidence>
<keyword evidence="1" id="KW-0812">Transmembrane</keyword>
<name>A0A1I2PTM5_9FIRM</name>
<dbReference type="Proteomes" id="UP000199337">
    <property type="component" value="Unassembled WGS sequence"/>
</dbReference>
<evidence type="ECO:0000313" key="3">
    <source>
        <dbReference type="Proteomes" id="UP000199337"/>
    </source>
</evidence>
<keyword evidence="1" id="KW-0472">Membrane</keyword>